<dbReference type="OrthoDB" id="2923697at2759"/>
<dbReference type="EMBL" id="NHYD01003444">
    <property type="protein sequence ID" value="PPQ77081.1"/>
    <property type="molecule type" value="Genomic_DNA"/>
</dbReference>
<evidence type="ECO:0000256" key="1">
    <source>
        <dbReference type="SAM" id="MobiDB-lite"/>
    </source>
</evidence>
<feature type="compositionally biased region" description="Basic and acidic residues" evidence="1">
    <location>
        <begin position="21"/>
        <end position="30"/>
    </location>
</feature>
<gene>
    <name evidence="2" type="ORF">CVT25_014894</name>
</gene>
<name>A0A409WF38_PSICY</name>
<accession>A0A409WF38</accession>
<keyword evidence="3" id="KW-1185">Reference proteome</keyword>
<organism evidence="2 3">
    <name type="scientific">Psilocybe cyanescens</name>
    <dbReference type="NCBI Taxonomy" id="93625"/>
    <lineage>
        <taxon>Eukaryota</taxon>
        <taxon>Fungi</taxon>
        <taxon>Dikarya</taxon>
        <taxon>Basidiomycota</taxon>
        <taxon>Agaricomycotina</taxon>
        <taxon>Agaricomycetes</taxon>
        <taxon>Agaricomycetidae</taxon>
        <taxon>Agaricales</taxon>
        <taxon>Agaricineae</taxon>
        <taxon>Strophariaceae</taxon>
        <taxon>Psilocybe</taxon>
    </lineage>
</organism>
<reference evidence="2 3" key="1">
    <citation type="journal article" date="2018" name="Evol. Lett.">
        <title>Horizontal gene cluster transfer increased hallucinogenic mushroom diversity.</title>
        <authorList>
            <person name="Reynolds H.T."/>
            <person name="Vijayakumar V."/>
            <person name="Gluck-Thaler E."/>
            <person name="Korotkin H.B."/>
            <person name="Matheny P.B."/>
            <person name="Slot J.C."/>
        </authorList>
    </citation>
    <scope>NUCLEOTIDE SEQUENCE [LARGE SCALE GENOMIC DNA]</scope>
    <source>
        <strain evidence="2 3">2631</strain>
    </source>
</reference>
<evidence type="ECO:0008006" key="4">
    <source>
        <dbReference type="Google" id="ProtNLM"/>
    </source>
</evidence>
<evidence type="ECO:0000313" key="3">
    <source>
        <dbReference type="Proteomes" id="UP000283269"/>
    </source>
</evidence>
<sequence length="403" mass="45575">MPTKMQPRLFVILDDNTISDTTRDRQEEKRPKKRARVDSDDEGAPPTVRVKAPFAPEKPAEPVLPIPPAYVRDPVFYKEELEANTYILIGAVMFKINGNKLDSCPTMYNLWMKRGLTSESNPLEFETNVEEFRAFLWAIHASRADLATSPHEPEYLERLPWIASITRKYEMPNLRVWAESFLQGLVADTIFLSSCSSACLTHLVDTCSTFEDADKLKILVNHWMQRLENKDTPCAPAIIAADRFGLKDLRGAAYYFHLQDMVEGLTNNERGAIQLRADPKLNNGQVMRLLTGYMSLVSLWERQRMSPIPLPRAAGGACTDATHVRCGTTWERRWISAAGWKRILGINSADALALFACLRDQLMNDEDLKAGMDPDCRLAGLEALRNLRTKIKADMADHFFGVV</sequence>
<dbReference type="InParanoid" id="A0A409WF38"/>
<dbReference type="Proteomes" id="UP000283269">
    <property type="component" value="Unassembled WGS sequence"/>
</dbReference>
<dbReference type="AlphaFoldDB" id="A0A409WF38"/>
<comment type="caution">
    <text evidence="2">The sequence shown here is derived from an EMBL/GenBank/DDBJ whole genome shotgun (WGS) entry which is preliminary data.</text>
</comment>
<protein>
    <recommendedName>
        <fullName evidence="4">BTB domain-containing protein</fullName>
    </recommendedName>
</protein>
<feature type="region of interest" description="Disordered" evidence="1">
    <location>
        <begin position="15"/>
        <end position="56"/>
    </location>
</feature>
<evidence type="ECO:0000313" key="2">
    <source>
        <dbReference type="EMBL" id="PPQ77081.1"/>
    </source>
</evidence>
<proteinExistence type="predicted"/>